<accession>A0ABS3HV50</accession>
<dbReference type="EMBL" id="JAFLVX010000028">
    <property type="protein sequence ID" value="MBO0477536.1"/>
    <property type="molecule type" value="Genomic_DNA"/>
</dbReference>
<dbReference type="RefSeq" id="WP_206967613.1">
    <property type="nucleotide sequence ID" value="NZ_JAFLVX010000028.1"/>
</dbReference>
<proteinExistence type="predicted"/>
<dbReference type="PROSITE" id="PS51257">
    <property type="entry name" value="PROKAR_LIPOPROTEIN"/>
    <property type="match status" value="1"/>
</dbReference>
<gene>
    <name evidence="1" type="ORF">DOK76_10655</name>
</gene>
<organism evidence="1 2">
    <name type="scientific">Candidatus Vagococcus giribetii</name>
    <dbReference type="NCBI Taxonomy" id="2230876"/>
    <lineage>
        <taxon>Bacteria</taxon>
        <taxon>Bacillati</taxon>
        <taxon>Bacillota</taxon>
        <taxon>Bacilli</taxon>
        <taxon>Lactobacillales</taxon>
        <taxon>Enterococcaceae</taxon>
        <taxon>Vagococcus</taxon>
    </lineage>
</organism>
<sequence length="251" mass="28369">MKKTIWLSFILSLTVIMISCSNKKGLEEESFSDKREVSSEINLELVNSLVGDWIGDGNGNYAGYGKRTITEKDCYIYFGDEKLQIYDTIDNVVLTQTDEESPFFYDFKINKEKLTVYPSYPVPEGMVGGSLAPMEFVRDDGVMIDVTDLYGEWQSIEESSNSYLLIEPVSEGLIQYADNVEKKESQTLTIEEMTENSIVALSEDKTSSYMFTFNNKDELTVLVGAYSNDDILKEDIPGGLSVPVKYKRIIN</sequence>
<evidence type="ECO:0000313" key="1">
    <source>
        <dbReference type="EMBL" id="MBO0477536.1"/>
    </source>
</evidence>
<comment type="caution">
    <text evidence="1">The sequence shown here is derived from an EMBL/GenBank/DDBJ whole genome shotgun (WGS) entry which is preliminary data.</text>
</comment>
<evidence type="ECO:0000313" key="2">
    <source>
        <dbReference type="Proteomes" id="UP000664857"/>
    </source>
</evidence>
<dbReference type="Proteomes" id="UP000664857">
    <property type="component" value="Unassembled WGS sequence"/>
</dbReference>
<name>A0ABS3HV50_9ENTE</name>
<keyword evidence="2" id="KW-1185">Reference proteome</keyword>
<reference evidence="1 2" key="1">
    <citation type="submission" date="2021-03" db="EMBL/GenBank/DDBJ databases">
        <title>Enterococcal diversity collection.</title>
        <authorList>
            <person name="Gilmore M.S."/>
            <person name="Schwartzman J."/>
            <person name="Van Tyne D."/>
            <person name="Martin M."/>
            <person name="Earl A.M."/>
            <person name="Manson A.L."/>
            <person name="Straub T."/>
            <person name="Salamzade R."/>
            <person name="Saavedra J."/>
            <person name="Lebreton F."/>
            <person name="Prichula J."/>
            <person name="Schaufler K."/>
            <person name="Gaca A."/>
            <person name="Sgardioli B."/>
            <person name="Wagenaar J."/>
            <person name="Strong T."/>
        </authorList>
    </citation>
    <scope>NUCLEOTIDE SEQUENCE [LARGE SCALE GENOMIC DNA]</scope>
    <source>
        <strain evidence="1 2">DIV0080</strain>
    </source>
</reference>
<protein>
    <submittedName>
        <fullName evidence="1">Uncharacterized protein</fullName>
    </submittedName>
</protein>